<dbReference type="eggNOG" id="ENOG50343E2">
    <property type="taxonomic scope" value="Bacteria"/>
</dbReference>
<protein>
    <recommendedName>
        <fullName evidence="4">Integral membrane protein</fullName>
    </recommendedName>
</protein>
<keyword evidence="1" id="KW-0472">Membrane</keyword>
<proteinExistence type="predicted"/>
<evidence type="ECO:0008006" key="4">
    <source>
        <dbReference type="Google" id="ProtNLM"/>
    </source>
</evidence>
<evidence type="ECO:0000313" key="3">
    <source>
        <dbReference type="Proteomes" id="UP000051181"/>
    </source>
</evidence>
<sequence>MSKHKRVASVQAEAAAQKNVDTILQNMHKGQKTIASLPKWSQELAHHRFGWSELISFLPLIIITLTSPLLSSQVSMGQGLVVNKNALFIIPFASLLISAGCYLNVKIRRKGERITDIDHFAMNEIFTLLSNVVVVALCSGVLIYQLIRVFTA</sequence>
<reference evidence="2 3" key="1">
    <citation type="journal article" date="2015" name="Genome Announc.">
        <title>Expanding the biotechnology potential of lactobacilli through comparative genomics of 213 strains and associated genera.</title>
        <authorList>
            <person name="Sun Z."/>
            <person name="Harris H.M."/>
            <person name="McCann A."/>
            <person name="Guo C."/>
            <person name="Argimon S."/>
            <person name="Zhang W."/>
            <person name="Yang X."/>
            <person name="Jeffery I.B."/>
            <person name="Cooney J.C."/>
            <person name="Kagawa T.F."/>
            <person name="Liu W."/>
            <person name="Song Y."/>
            <person name="Salvetti E."/>
            <person name="Wrobel A."/>
            <person name="Rasinkangas P."/>
            <person name="Parkhill J."/>
            <person name="Rea M.C."/>
            <person name="O'Sullivan O."/>
            <person name="Ritari J."/>
            <person name="Douillard F.P."/>
            <person name="Paul Ross R."/>
            <person name="Yang R."/>
            <person name="Briner A.E."/>
            <person name="Felis G.E."/>
            <person name="de Vos W.M."/>
            <person name="Barrangou R."/>
            <person name="Klaenhammer T.R."/>
            <person name="Caufield P.W."/>
            <person name="Cui Y."/>
            <person name="Zhang H."/>
            <person name="O'Toole P.W."/>
        </authorList>
    </citation>
    <scope>NUCLEOTIDE SEQUENCE [LARGE SCALE GENOMIC DNA]</scope>
    <source>
        <strain evidence="2 3">DSM 20001</strain>
    </source>
</reference>
<dbReference type="EMBL" id="AZCN01000015">
    <property type="protein sequence ID" value="KRK18466.1"/>
    <property type="molecule type" value="Genomic_DNA"/>
</dbReference>
<dbReference type="PATRIC" id="fig|913848.6.peg.555"/>
<keyword evidence="1" id="KW-0812">Transmembrane</keyword>
<name>A0A0R1FGS4_9LACO</name>
<dbReference type="GeneID" id="65916318"/>
<dbReference type="Proteomes" id="UP000051181">
    <property type="component" value="Unassembled WGS sequence"/>
</dbReference>
<organism evidence="2 3">
    <name type="scientific">Loigolactobacillus coryniformis subsp. coryniformis KCTC 3167 = DSM 20001</name>
    <dbReference type="NCBI Taxonomy" id="913848"/>
    <lineage>
        <taxon>Bacteria</taxon>
        <taxon>Bacillati</taxon>
        <taxon>Bacillota</taxon>
        <taxon>Bacilli</taxon>
        <taxon>Lactobacillales</taxon>
        <taxon>Lactobacillaceae</taxon>
        <taxon>Loigolactobacillus</taxon>
    </lineage>
</organism>
<dbReference type="AlphaFoldDB" id="A0A0R1FGS4"/>
<evidence type="ECO:0000313" key="2">
    <source>
        <dbReference type="EMBL" id="KRK18466.1"/>
    </source>
</evidence>
<keyword evidence="1" id="KW-1133">Transmembrane helix</keyword>
<evidence type="ECO:0000256" key="1">
    <source>
        <dbReference type="SAM" id="Phobius"/>
    </source>
</evidence>
<gene>
    <name evidence="2" type="ORF">FD22_GL000541</name>
</gene>
<dbReference type="RefSeq" id="WP_010011773.1">
    <property type="nucleotide sequence ID" value="NZ_AZCN01000015.1"/>
</dbReference>
<comment type="caution">
    <text evidence="2">The sequence shown here is derived from an EMBL/GenBank/DDBJ whole genome shotgun (WGS) entry which is preliminary data.</text>
</comment>
<feature type="transmembrane region" description="Helical" evidence="1">
    <location>
        <begin position="54"/>
        <end position="74"/>
    </location>
</feature>
<feature type="transmembrane region" description="Helical" evidence="1">
    <location>
        <begin position="86"/>
        <end position="105"/>
    </location>
</feature>
<feature type="transmembrane region" description="Helical" evidence="1">
    <location>
        <begin position="125"/>
        <end position="147"/>
    </location>
</feature>
<accession>A0A0R1FGS4</accession>